<accession>A0A9J6GAS3</accession>
<organism evidence="2 3">
    <name type="scientific">Haemaphysalis longicornis</name>
    <name type="common">Bush tick</name>
    <dbReference type="NCBI Taxonomy" id="44386"/>
    <lineage>
        <taxon>Eukaryota</taxon>
        <taxon>Metazoa</taxon>
        <taxon>Ecdysozoa</taxon>
        <taxon>Arthropoda</taxon>
        <taxon>Chelicerata</taxon>
        <taxon>Arachnida</taxon>
        <taxon>Acari</taxon>
        <taxon>Parasitiformes</taxon>
        <taxon>Ixodida</taxon>
        <taxon>Ixodoidea</taxon>
        <taxon>Ixodidae</taxon>
        <taxon>Haemaphysalinae</taxon>
        <taxon>Haemaphysalis</taxon>
    </lineage>
</organism>
<dbReference type="Proteomes" id="UP000821853">
    <property type="component" value="Chromosome 4"/>
</dbReference>
<dbReference type="VEuPathDB" id="VectorBase:HLOH_055130"/>
<dbReference type="OrthoDB" id="6512461at2759"/>
<name>A0A9J6GAS3_HAELO</name>
<feature type="transmembrane region" description="Helical" evidence="1">
    <location>
        <begin position="53"/>
        <end position="72"/>
    </location>
</feature>
<keyword evidence="3" id="KW-1185">Reference proteome</keyword>
<comment type="caution">
    <text evidence="2">The sequence shown here is derived from an EMBL/GenBank/DDBJ whole genome shotgun (WGS) entry which is preliminary data.</text>
</comment>
<proteinExistence type="predicted"/>
<protein>
    <submittedName>
        <fullName evidence="2">Uncharacterized protein</fullName>
    </submittedName>
</protein>
<sequence length="86" mass="9643">MVKAAWLVVTATCTRNCFRKPGFVDTQPEAAKPDNSDWQPGGDLWQRDLDYDMVAMTSSGTILFVPMNMLTLRNHARARVLLIKCG</sequence>
<gene>
    <name evidence="2" type="ORF">HPB48_016364</name>
</gene>
<evidence type="ECO:0000256" key="1">
    <source>
        <dbReference type="SAM" id="Phobius"/>
    </source>
</evidence>
<keyword evidence="1" id="KW-1133">Transmembrane helix</keyword>
<keyword evidence="1" id="KW-0472">Membrane</keyword>
<evidence type="ECO:0000313" key="3">
    <source>
        <dbReference type="Proteomes" id="UP000821853"/>
    </source>
</evidence>
<dbReference type="AlphaFoldDB" id="A0A9J6GAS3"/>
<dbReference type="EMBL" id="JABSTR010000006">
    <property type="protein sequence ID" value="KAH9372477.1"/>
    <property type="molecule type" value="Genomic_DNA"/>
</dbReference>
<evidence type="ECO:0000313" key="2">
    <source>
        <dbReference type="EMBL" id="KAH9372477.1"/>
    </source>
</evidence>
<reference evidence="2 3" key="1">
    <citation type="journal article" date="2020" name="Cell">
        <title>Large-Scale Comparative Analyses of Tick Genomes Elucidate Their Genetic Diversity and Vector Capacities.</title>
        <authorList>
            <consortium name="Tick Genome and Microbiome Consortium (TIGMIC)"/>
            <person name="Jia N."/>
            <person name="Wang J."/>
            <person name="Shi W."/>
            <person name="Du L."/>
            <person name="Sun Y."/>
            <person name="Zhan W."/>
            <person name="Jiang J.F."/>
            <person name="Wang Q."/>
            <person name="Zhang B."/>
            <person name="Ji P."/>
            <person name="Bell-Sakyi L."/>
            <person name="Cui X.M."/>
            <person name="Yuan T.T."/>
            <person name="Jiang B.G."/>
            <person name="Yang W.F."/>
            <person name="Lam T.T."/>
            <person name="Chang Q.C."/>
            <person name="Ding S.J."/>
            <person name="Wang X.J."/>
            <person name="Zhu J.G."/>
            <person name="Ruan X.D."/>
            <person name="Zhao L."/>
            <person name="Wei J.T."/>
            <person name="Ye R.Z."/>
            <person name="Que T.C."/>
            <person name="Du C.H."/>
            <person name="Zhou Y.H."/>
            <person name="Cheng J.X."/>
            <person name="Dai P.F."/>
            <person name="Guo W.B."/>
            <person name="Han X.H."/>
            <person name="Huang E.J."/>
            <person name="Li L.F."/>
            <person name="Wei W."/>
            <person name="Gao Y.C."/>
            <person name="Liu J.Z."/>
            <person name="Shao H.Z."/>
            <person name="Wang X."/>
            <person name="Wang C.C."/>
            <person name="Yang T.C."/>
            <person name="Huo Q.B."/>
            <person name="Li W."/>
            <person name="Chen H.Y."/>
            <person name="Chen S.E."/>
            <person name="Zhou L.G."/>
            <person name="Ni X.B."/>
            <person name="Tian J.H."/>
            <person name="Sheng Y."/>
            <person name="Liu T."/>
            <person name="Pan Y.S."/>
            <person name="Xia L.Y."/>
            <person name="Li J."/>
            <person name="Zhao F."/>
            <person name="Cao W.C."/>
        </authorList>
    </citation>
    <scope>NUCLEOTIDE SEQUENCE [LARGE SCALE GENOMIC DNA]</scope>
    <source>
        <strain evidence="2">HaeL-2018</strain>
    </source>
</reference>
<keyword evidence="1" id="KW-0812">Transmembrane</keyword>